<dbReference type="Proteomes" id="UP000235145">
    <property type="component" value="Unassembled WGS sequence"/>
</dbReference>
<dbReference type="AlphaFoldDB" id="A0A9R1XHF3"/>
<evidence type="ECO:0000313" key="1">
    <source>
        <dbReference type="EMBL" id="KAJ0212814.1"/>
    </source>
</evidence>
<comment type="caution">
    <text evidence="1">The sequence shown here is derived from an EMBL/GenBank/DDBJ whole genome shotgun (WGS) entry which is preliminary data.</text>
</comment>
<name>A0A9R1XHF3_LACSA</name>
<proteinExistence type="predicted"/>
<accession>A0A9R1XHF3</accession>
<sequence length="132" mass="14998">MIEGMGPKHLNVDLFIRTCAMHNSIEAMFRQGAEECLRNGNFDVGMDLMIYISRGPPQCDQGLQLLDAYFGWTVPDHGEYTSVVDSARDLLKTFDVVHILTTNNITFQCEEARHFVQGAFVVGHEEEYEDTH</sequence>
<evidence type="ECO:0000313" key="2">
    <source>
        <dbReference type="Proteomes" id="UP000235145"/>
    </source>
</evidence>
<reference evidence="1 2" key="1">
    <citation type="journal article" date="2017" name="Nat. Commun.">
        <title>Genome assembly with in vitro proximity ligation data and whole-genome triplication in lettuce.</title>
        <authorList>
            <person name="Reyes-Chin-Wo S."/>
            <person name="Wang Z."/>
            <person name="Yang X."/>
            <person name="Kozik A."/>
            <person name="Arikit S."/>
            <person name="Song C."/>
            <person name="Xia L."/>
            <person name="Froenicke L."/>
            <person name="Lavelle D.O."/>
            <person name="Truco M.J."/>
            <person name="Xia R."/>
            <person name="Zhu S."/>
            <person name="Xu C."/>
            <person name="Xu H."/>
            <person name="Xu X."/>
            <person name="Cox K."/>
            <person name="Korf I."/>
            <person name="Meyers B.C."/>
            <person name="Michelmore R.W."/>
        </authorList>
    </citation>
    <scope>NUCLEOTIDE SEQUENCE [LARGE SCALE GENOMIC DNA]</scope>
    <source>
        <strain evidence="2">cv. Salinas</strain>
        <tissue evidence="1">Seedlings</tissue>
    </source>
</reference>
<keyword evidence="2" id="KW-1185">Reference proteome</keyword>
<organism evidence="1 2">
    <name type="scientific">Lactuca sativa</name>
    <name type="common">Garden lettuce</name>
    <dbReference type="NCBI Taxonomy" id="4236"/>
    <lineage>
        <taxon>Eukaryota</taxon>
        <taxon>Viridiplantae</taxon>
        <taxon>Streptophyta</taxon>
        <taxon>Embryophyta</taxon>
        <taxon>Tracheophyta</taxon>
        <taxon>Spermatophyta</taxon>
        <taxon>Magnoliopsida</taxon>
        <taxon>eudicotyledons</taxon>
        <taxon>Gunneridae</taxon>
        <taxon>Pentapetalae</taxon>
        <taxon>asterids</taxon>
        <taxon>campanulids</taxon>
        <taxon>Asterales</taxon>
        <taxon>Asteraceae</taxon>
        <taxon>Cichorioideae</taxon>
        <taxon>Cichorieae</taxon>
        <taxon>Lactucinae</taxon>
        <taxon>Lactuca</taxon>
    </lineage>
</organism>
<protein>
    <submittedName>
        <fullName evidence="1">Uncharacterized protein</fullName>
    </submittedName>
</protein>
<dbReference type="EMBL" id="NBSK02000004">
    <property type="protein sequence ID" value="KAJ0212814.1"/>
    <property type="molecule type" value="Genomic_DNA"/>
</dbReference>
<gene>
    <name evidence="1" type="ORF">LSAT_V11C400182260</name>
</gene>